<comment type="caution">
    <text evidence="3">The sequence shown here is derived from an EMBL/GenBank/DDBJ whole genome shotgun (WGS) entry which is preliminary data.</text>
</comment>
<feature type="compositionally biased region" description="Gly residues" evidence="2">
    <location>
        <begin position="204"/>
        <end position="229"/>
    </location>
</feature>
<dbReference type="InterPro" id="IPR019137">
    <property type="entry name" value="Nck-associated_protein-1"/>
</dbReference>
<dbReference type="EMBL" id="CAAALY010058705">
    <property type="protein sequence ID" value="VEL22851.1"/>
    <property type="molecule type" value="Genomic_DNA"/>
</dbReference>
<proteinExistence type="inferred from homology"/>
<feature type="region of interest" description="Disordered" evidence="2">
    <location>
        <begin position="20"/>
        <end position="45"/>
    </location>
</feature>
<evidence type="ECO:0000256" key="1">
    <source>
        <dbReference type="ARBA" id="ARBA00037947"/>
    </source>
</evidence>
<gene>
    <name evidence="3" type="ORF">PXEA_LOCUS16291</name>
</gene>
<dbReference type="GO" id="GO:0031209">
    <property type="term" value="C:SCAR complex"/>
    <property type="evidence" value="ECO:0007669"/>
    <property type="project" value="TreeGrafter"/>
</dbReference>
<feature type="region of interest" description="Disordered" evidence="2">
    <location>
        <begin position="198"/>
        <end position="229"/>
    </location>
</feature>
<comment type="similarity">
    <text evidence="1">Belongs to the HEM-1/HEM-2 family.</text>
</comment>
<dbReference type="GO" id="GO:0030031">
    <property type="term" value="P:cell projection assembly"/>
    <property type="evidence" value="ECO:0007669"/>
    <property type="project" value="TreeGrafter"/>
</dbReference>
<dbReference type="GO" id="GO:0048812">
    <property type="term" value="P:neuron projection morphogenesis"/>
    <property type="evidence" value="ECO:0007669"/>
    <property type="project" value="TreeGrafter"/>
</dbReference>
<dbReference type="OrthoDB" id="548214at2759"/>
<sequence>MHAPFLLKSVHSLRSHVTRLSGGQLLPPGPGSPAARSPDGRPDDPETIYARFDDQLVLNHLAASLGISADLDYSLCSVLNSRRLLAPSTATAAAGTVNSGLGSPAEACRAAIEHDYIVACLFVVFTAISLPRLARHESGFYRVATFSLLKPGDLEARSLEFLALASSNLLRLGLEMSSSVISSEASCGPSNSIGFSSTSNGSTTTGGGGSVSGISGSSGSGSSSGGGSGGAGSSLLAGFATGSSGHYHHGHQSQHQQVTRQSGRDSVYLVFDSLVRLSPCLTANLQEACFPYALVRNAYHNVTKLAAPALASAAHPTPESAAAQFAEATLQAKISGKE</sequence>
<dbReference type="AlphaFoldDB" id="A0A448WXP9"/>
<dbReference type="PANTHER" id="PTHR12093:SF10">
    <property type="entry name" value="MEMBRANE-ASSOCIATED PROTEIN HEM"/>
    <property type="match status" value="1"/>
</dbReference>
<accession>A0A448WXP9</accession>
<dbReference type="Proteomes" id="UP000784294">
    <property type="component" value="Unassembled WGS sequence"/>
</dbReference>
<name>A0A448WXP9_9PLAT</name>
<dbReference type="GO" id="GO:0030866">
    <property type="term" value="P:cortical actin cytoskeleton organization"/>
    <property type="evidence" value="ECO:0007669"/>
    <property type="project" value="TreeGrafter"/>
</dbReference>
<evidence type="ECO:0000313" key="4">
    <source>
        <dbReference type="Proteomes" id="UP000784294"/>
    </source>
</evidence>
<evidence type="ECO:0000313" key="3">
    <source>
        <dbReference type="EMBL" id="VEL22851.1"/>
    </source>
</evidence>
<organism evidence="3 4">
    <name type="scientific">Protopolystoma xenopodis</name>
    <dbReference type="NCBI Taxonomy" id="117903"/>
    <lineage>
        <taxon>Eukaryota</taxon>
        <taxon>Metazoa</taxon>
        <taxon>Spiralia</taxon>
        <taxon>Lophotrochozoa</taxon>
        <taxon>Platyhelminthes</taxon>
        <taxon>Monogenea</taxon>
        <taxon>Polyopisthocotylea</taxon>
        <taxon>Polystomatidea</taxon>
        <taxon>Polystomatidae</taxon>
        <taxon>Protopolystoma</taxon>
    </lineage>
</organism>
<dbReference type="GO" id="GO:0016477">
    <property type="term" value="P:cell migration"/>
    <property type="evidence" value="ECO:0007669"/>
    <property type="project" value="TreeGrafter"/>
</dbReference>
<protein>
    <submittedName>
        <fullName evidence="3">Uncharacterized protein</fullName>
    </submittedName>
</protein>
<keyword evidence="4" id="KW-1185">Reference proteome</keyword>
<dbReference type="Pfam" id="PF09735">
    <property type="entry name" value="Nckap1"/>
    <property type="match status" value="1"/>
</dbReference>
<reference evidence="3" key="1">
    <citation type="submission" date="2018-11" db="EMBL/GenBank/DDBJ databases">
        <authorList>
            <consortium name="Pathogen Informatics"/>
        </authorList>
    </citation>
    <scope>NUCLEOTIDE SEQUENCE</scope>
</reference>
<dbReference type="PANTHER" id="PTHR12093">
    <property type="entry name" value="NCK-ASSOCIATED PROTEIN 1"/>
    <property type="match status" value="1"/>
</dbReference>
<feature type="compositionally biased region" description="Low complexity" evidence="2">
    <location>
        <begin position="20"/>
        <end position="37"/>
    </location>
</feature>
<evidence type="ECO:0000256" key="2">
    <source>
        <dbReference type="SAM" id="MobiDB-lite"/>
    </source>
</evidence>